<evidence type="ECO:0000259" key="5">
    <source>
        <dbReference type="Pfam" id="PF03081"/>
    </source>
</evidence>
<feature type="region of interest" description="Disordered" evidence="4">
    <location>
        <begin position="439"/>
        <end position="469"/>
    </location>
</feature>
<dbReference type="PANTHER" id="PTHR12542">
    <property type="entry name" value="EXOCYST COMPLEX PROTEIN EXO70"/>
    <property type="match status" value="1"/>
</dbReference>
<evidence type="ECO:0000256" key="3">
    <source>
        <dbReference type="RuleBase" id="RU365026"/>
    </source>
</evidence>
<dbReference type="GO" id="GO:0015031">
    <property type="term" value="P:protein transport"/>
    <property type="evidence" value="ECO:0007669"/>
    <property type="project" value="UniProtKB-KW"/>
</dbReference>
<comment type="function">
    <text evidence="3">Component of the exocyst complex.</text>
</comment>
<keyword evidence="3" id="KW-0653">Protein transport</keyword>
<dbReference type="InterPro" id="IPR046364">
    <property type="entry name" value="Exo70_C"/>
</dbReference>
<reference evidence="7" key="1">
    <citation type="journal article" date="2019" name="Gigascience">
        <title>De novo genome assembly of the endangered Acer yangbiense, a plant species with extremely small populations endemic to Yunnan Province, China.</title>
        <authorList>
            <person name="Yang J."/>
            <person name="Wariss H.M."/>
            <person name="Tao L."/>
            <person name="Zhang R."/>
            <person name="Yun Q."/>
            <person name="Hollingsworth P."/>
            <person name="Dao Z."/>
            <person name="Luo G."/>
            <person name="Guo H."/>
            <person name="Ma Y."/>
            <person name="Sun W."/>
        </authorList>
    </citation>
    <scope>NUCLEOTIDE SEQUENCE [LARGE SCALE GENOMIC DNA]</scope>
    <source>
        <strain evidence="7">cv. Malutang</strain>
    </source>
</reference>
<dbReference type="PANTHER" id="PTHR12542:SF127">
    <property type="entry name" value="EXOCYST COMPLEX COMPONENT EXO70C1"/>
    <property type="match status" value="1"/>
</dbReference>
<feature type="region of interest" description="Disordered" evidence="4">
    <location>
        <begin position="1"/>
        <end position="50"/>
    </location>
</feature>
<sequence length="663" mass="76220">MENSTSFSRKDNNDDHSGPESSSVSHTVDIKSDGEEASGPGPGPSDSEMSLPQAVEDIDLLIQRLSSTKAVDHELLLSEVPKSVEFLYDAVDSMVTKYENKENPPRLGINHDDDVSFFDSMTRITKLVKNFNKFPSYSILSSSLNKATVILHRAMSFLEDEYRMILEIMKRRVLEQKTPKTPKQMMSSESDRCMLPEPECKEEELDFPSFSPEAIQTLNKISTVMIASGYERECCLIYGALRRNAFNDELSELGFDNISFDEVQRMQWESLEGDIATWINAFKHCYVVLFSGERSLTDTVFSNNRQVSRKMFCDLAAAVVVRFLNFSDAVVMTKRSAEKLFKFLDMYETLRDLIPHINDSYSSECKLDLIEEVSMAKTRIAEAATSIFCELENSIKKDQGRVPVPSGQVHPLTRYTMNYLKYAIEYKDTLEQVFKQVRDTDGSTGSKPNTTSTITTAVNHHEDDGGSDKSQFSIQLTTVMDLLDANLDMKSKLYRDPALRYIFLMNNGRYILQKIKCTTEIRELMGANWCRKRSTDLRQYHKNYQRETWSRVLQSMSPEGLLVKGKVVKPLLKERFKNFNSLFEEIHRTQSTWVVSDEQLQSELRVSISAVVIPAYRCFLGRFKQHLESGRQYEKYIKYQPEDIETFIEELFDGNPVSMQKRR</sequence>
<dbReference type="Gene3D" id="1.20.1280.170">
    <property type="entry name" value="Exocyst complex component Exo70"/>
    <property type="match status" value="1"/>
</dbReference>
<keyword evidence="3" id="KW-0268">Exocytosis</keyword>
<dbReference type="SUPFAM" id="SSF74788">
    <property type="entry name" value="Cullin repeat-like"/>
    <property type="match status" value="1"/>
</dbReference>
<proteinExistence type="inferred from homology"/>
<dbReference type="InterPro" id="IPR016159">
    <property type="entry name" value="Cullin_repeat-like_dom_sf"/>
</dbReference>
<dbReference type="AlphaFoldDB" id="A0A5C7HG27"/>
<dbReference type="OrthoDB" id="1922221at2759"/>
<dbReference type="Pfam" id="PF03081">
    <property type="entry name" value="Exo70_C"/>
    <property type="match status" value="1"/>
</dbReference>
<evidence type="ECO:0000256" key="1">
    <source>
        <dbReference type="ARBA" id="ARBA00006756"/>
    </source>
</evidence>
<comment type="similarity">
    <text evidence="1 3">Belongs to the EXO70 family.</text>
</comment>
<keyword evidence="2 3" id="KW-0813">Transport</keyword>
<dbReference type="InterPro" id="IPR004140">
    <property type="entry name" value="Exo70"/>
</dbReference>
<dbReference type="EMBL" id="VAHF01000008">
    <property type="protein sequence ID" value="TXG56000.1"/>
    <property type="molecule type" value="Genomic_DNA"/>
</dbReference>
<evidence type="ECO:0000313" key="7">
    <source>
        <dbReference type="Proteomes" id="UP000323000"/>
    </source>
</evidence>
<dbReference type="FunFam" id="1.20.1280.170:FF:000003">
    <property type="entry name" value="Exocyst subunit Exo70 family protein"/>
    <property type="match status" value="1"/>
</dbReference>
<accession>A0A5C7HG27</accession>
<protein>
    <recommendedName>
        <fullName evidence="3">Exocyst subunit Exo70 family protein</fullName>
    </recommendedName>
</protein>
<evidence type="ECO:0000256" key="4">
    <source>
        <dbReference type="SAM" id="MobiDB-lite"/>
    </source>
</evidence>
<dbReference type="GO" id="GO:0005546">
    <property type="term" value="F:phosphatidylinositol-4,5-bisphosphate binding"/>
    <property type="evidence" value="ECO:0007669"/>
    <property type="project" value="InterPro"/>
</dbReference>
<feature type="compositionally biased region" description="Polar residues" evidence="4">
    <location>
        <begin position="442"/>
        <end position="458"/>
    </location>
</feature>
<dbReference type="Proteomes" id="UP000323000">
    <property type="component" value="Chromosome 8"/>
</dbReference>
<comment type="caution">
    <text evidence="6">The sequence shown here is derived from an EMBL/GenBank/DDBJ whole genome shotgun (WGS) entry which is preliminary data.</text>
</comment>
<organism evidence="6 7">
    <name type="scientific">Acer yangbiense</name>
    <dbReference type="NCBI Taxonomy" id="1000413"/>
    <lineage>
        <taxon>Eukaryota</taxon>
        <taxon>Viridiplantae</taxon>
        <taxon>Streptophyta</taxon>
        <taxon>Embryophyta</taxon>
        <taxon>Tracheophyta</taxon>
        <taxon>Spermatophyta</taxon>
        <taxon>Magnoliopsida</taxon>
        <taxon>eudicotyledons</taxon>
        <taxon>Gunneridae</taxon>
        <taxon>Pentapetalae</taxon>
        <taxon>rosids</taxon>
        <taxon>malvids</taxon>
        <taxon>Sapindales</taxon>
        <taxon>Sapindaceae</taxon>
        <taxon>Hippocastanoideae</taxon>
        <taxon>Acereae</taxon>
        <taxon>Acer</taxon>
    </lineage>
</organism>
<evidence type="ECO:0000313" key="6">
    <source>
        <dbReference type="EMBL" id="TXG56000.1"/>
    </source>
</evidence>
<name>A0A5C7HG27_9ROSI</name>
<dbReference type="GO" id="GO:0006887">
    <property type="term" value="P:exocytosis"/>
    <property type="evidence" value="ECO:0007669"/>
    <property type="project" value="UniProtKB-KW"/>
</dbReference>
<gene>
    <name evidence="6" type="ORF">EZV62_017313</name>
</gene>
<dbReference type="GO" id="GO:0000145">
    <property type="term" value="C:exocyst"/>
    <property type="evidence" value="ECO:0007669"/>
    <property type="project" value="InterPro"/>
</dbReference>
<dbReference type="Pfam" id="PF20669">
    <property type="entry name" value="Exo70_N"/>
    <property type="match status" value="1"/>
</dbReference>
<feature type="compositionally biased region" description="Basic and acidic residues" evidence="4">
    <location>
        <begin position="8"/>
        <end position="18"/>
    </location>
</feature>
<keyword evidence="7" id="KW-1185">Reference proteome</keyword>
<evidence type="ECO:0000256" key="2">
    <source>
        <dbReference type="ARBA" id="ARBA00022448"/>
    </source>
</evidence>
<feature type="domain" description="Exocyst complex subunit Exo70 C-terminal" evidence="5">
    <location>
        <begin position="277"/>
        <end position="650"/>
    </location>
</feature>